<comment type="caution">
    <text evidence="1">The sequence shown here is derived from an EMBL/GenBank/DDBJ whole genome shotgun (WGS) entry which is preliminary data.</text>
</comment>
<accession>A0A3N0E3Q1</accession>
<evidence type="ECO:0000313" key="2">
    <source>
        <dbReference type="Proteomes" id="UP000269198"/>
    </source>
</evidence>
<proteinExistence type="predicted"/>
<gene>
    <name evidence="1" type="ORF">EFW17_19220</name>
</gene>
<evidence type="ECO:0000313" key="1">
    <source>
        <dbReference type="EMBL" id="RNL82440.1"/>
    </source>
</evidence>
<reference evidence="1 2" key="1">
    <citation type="submission" date="2018-11" db="EMBL/GenBank/DDBJ databases">
        <title>The genome draft of YIM 96095.</title>
        <authorList>
            <person name="Tang S.-K."/>
            <person name="Chunyu W.-X."/>
            <person name="Feng Y.-Z."/>
        </authorList>
    </citation>
    <scope>NUCLEOTIDE SEQUENCE [LARGE SCALE GENOMIC DNA]</scope>
    <source>
        <strain evidence="1 2">YIM 96095</strain>
    </source>
</reference>
<sequence>MGRTGVPVLLVIWLIVGAVIAGQRGYFSGEEESCASIGSAVVTVVAGPLNLLGLSPEIECPDLSETQPAQ</sequence>
<dbReference type="OrthoDB" id="4950701at2"/>
<dbReference type="Proteomes" id="UP000269198">
    <property type="component" value="Unassembled WGS sequence"/>
</dbReference>
<keyword evidence="2" id="KW-1185">Reference proteome</keyword>
<dbReference type="EMBL" id="RJMB01000023">
    <property type="protein sequence ID" value="RNL82440.1"/>
    <property type="molecule type" value="Genomic_DNA"/>
</dbReference>
<name>A0A3N0E3Q1_9ACTN</name>
<dbReference type="RefSeq" id="WP_123202812.1">
    <property type="nucleotide sequence ID" value="NZ_RJMB01000023.1"/>
</dbReference>
<organism evidence="1 2">
    <name type="scientific">Halostreptopolyspora alba</name>
    <dbReference type="NCBI Taxonomy" id="2487137"/>
    <lineage>
        <taxon>Bacteria</taxon>
        <taxon>Bacillati</taxon>
        <taxon>Actinomycetota</taxon>
        <taxon>Actinomycetes</taxon>
        <taxon>Streptosporangiales</taxon>
        <taxon>Nocardiopsidaceae</taxon>
        <taxon>Halostreptopolyspora</taxon>
    </lineage>
</organism>
<dbReference type="AlphaFoldDB" id="A0A3N0E3Q1"/>
<protein>
    <submittedName>
        <fullName evidence="1">Uncharacterized protein</fullName>
    </submittedName>
</protein>